<dbReference type="SMART" id="SM00062">
    <property type="entry name" value="PBPb"/>
    <property type="match status" value="1"/>
</dbReference>
<feature type="signal peptide" evidence="3">
    <location>
        <begin position="1"/>
        <end position="25"/>
    </location>
</feature>
<dbReference type="RefSeq" id="WP_075854637.1">
    <property type="nucleotide sequence ID" value="NZ_FMAC01000006.1"/>
</dbReference>
<evidence type="ECO:0000313" key="6">
    <source>
        <dbReference type="Proteomes" id="UP000186228"/>
    </source>
</evidence>
<feature type="chain" id="PRO_5008684381" evidence="3">
    <location>
        <begin position="26"/>
        <end position="278"/>
    </location>
</feature>
<dbReference type="PANTHER" id="PTHR35936:SF17">
    <property type="entry name" value="ARGININE-BINDING EXTRACELLULAR PROTEIN ARTP"/>
    <property type="match status" value="1"/>
</dbReference>
<dbReference type="Pfam" id="PF00497">
    <property type="entry name" value="SBP_bac_3"/>
    <property type="match status" value="1"/>
</dbReference>
<dbReference type="GO" id="GO:0042597">
    <property type="term" value="C:periplasmic space"/>
    <property type="evidence" value="ECO:0007669"/>
    <property type="project" value="UniProtKB-SubCell"/>
</dbReference>
<evidence type="ECO:0000256" key="3">
    <source>
        <dbReference type="SAM" id="SignalP"/>
    </source>
</evidence>
<name>A0A1C3VK60_9HYPH</name>
<evidence type="ECO:0000256" key="2">
    <source>
        <dbReference type="ARBA" id="ARBA00022729"/>
    </source>
</evidence>
<evidence type="ECO:0000256" key="1">
    <source>
        <dbReference type="ARBA" id="ARBA00004418"/>
    </source>
</evidence>
<gene>
    <name evidence="5" type="ORF">GA0061100_106327</name>
</gene>
<keyword evidence="6" id="KW-1185">Reference proteome</keyword>
<proteinExistence type="predicted"/>
<organism evidence="5 6">
    <name type="scientific">Rhizobium hainanense</name>
    <dbReference type="NCBI Taxonomy" id="52131"/>
    <lineage>
        <taxon>Bacteria</taxon>
        <taxon>Pseudomonadati</taxon>
        <taxon>Pseudomonadota</taxon>
        <taxon>Alphaproteobacteria</taxon>
        <taxon>Hyphomicrobiales</taxon>
        <taxon>Rhizobiaceae</taxon>
        <taxon>Rhizobium/Agrobacterium group</taxon>
        <taxon>Rhizobium</taxon>
    </lineage>
</organism>
<dbReference type="InterPro" id="IPR001638">
    <property type="entry name" value="Solute-binding_3/MltF_N"/>
</dbReference>
<comment type="subcellular location">
    <subcellularLocation>
        <location evidence="1">Periplasm</location>
    </subcellularLocation>
</comment>
<dbReference type="AlphaFoldDB" id="A0A1C3VK60"/>
<sequence>MFRFSMSRGLLAASLLSLTTSVAFAQSCTPKVAAGDLITPGKLVMSTNPTLPPLQFVDSSGDLKGMRIELGTEIAKRLCLEPEYIRIEFSAMVPGLQSGRWDMIDTGIFFTEERAKIMQMIPYEDQAISVSVAPGYDKKIAGKDDLAGMTIGVEIGGFEETKTRLLDKELRDAGKPGLTIQTFDNFALAYQALRAGQVQGVVSIDAVAKDYDARGDFKRAVSGLYPAPVALAFKSPKLADAVSATLKEMKADGSLKTLFDKYGLPMVAGDYSVKGPGR</sequence>
<evidence type="ECO:0000259" key="4">
    <source>
        <dbReference type="SMART" id="SM00062"/>
    </source>
</evidence>
<dbReference type="EMBL" id="FMAC01000006">
    <property type="protein sequence ID" value="SCB28230.1"/>
    <property type="molecule type" value="Genomic_DNA"/>
</dbReference>
<dbReference type="PANTHER" id="PTHR35936">
    <property type="entry name" value="MEMBRANE-BOUND LYTIC MUREIN TRANSGLYCOSYLASE F"/>
    <property type="match status" value="1"/>
</dbReference>
<dbReference type="PROSITE" id="PS51257">
    <property type="entry name" value="PROKAR_LIPOPROTEIN"/>
    <property type="match status" value="1"/>
</dbReference>
<evidence type="ECO:0000313" key="5">
    <source>
        <dbReference type="EMBL" id="SCB28230.1"/>
    </source>
</evidence>
<dbReference type="CDD" id="cd01004">
    <property type="entry name" value="PBP2_MidA_like"/>
    <property type="match status" value="1"/>
</dbReference>
<protein>
    <submittedName>
        <fullName evidence="5">Polar amino acid transport system substrate-binding protein</fullName>
    </submittedName>
</protein>
<reference evidence="6" key="1">
    <citation type="submission" date="2016-08" db="EMBL/GenBank/DDBJ databases">
        <authorList>
            <person name="Varghese N."/>
            <person name="Submissions Spin"/>
        </authorList>
    </citation>
    <scope>NUCLEOTIDE SEQUENCE [LARGE SCALE GENOMIC DNA]</scope>
    <source>
        <strain evidence="6">CCBAU 57015</strain>
    </source>
</reference>
<dbReference type="Gene3D" id="3.40.190.10">
    <property type="entry name" value="Periplasmic binding protein-like II"/>
    <property type="match status" value="2"/>
</dbReference>
<accession>A0A1C3VK60</accession>
<dbReference type="OrthoDB" id="9768183at2"/>
<feature type="domain" description="Solute-binding protein family 3/N-terminal" evidence="4">
    <location>
        <begin position="42"/>
        <end position="266"/>
    </location>
</feature>
<keyword evidence="2 3" id="KW-0732">Signal</keyword>
<dbReference type="SUPFAM" id="SSF53850">
    <property type="entry name" value="Periplasmic binding protein-like II"/>
    <property type="match status" value="1"/>
</dbReference>
<dbReference type="Proteomes" id="UP000186228">
    <property type="component" value="Unassembled WGS sequence"/>
</dbReference>
<dbReference type="STRING" id="52131.GA0061100_106327"/>